<dbReference type="GO" id="GO:0061459">
    <property type="term" value="F:L-arginine transmembrane transporter activity"/>
    <property type="evidence" value="ECO:0007669"/>
    <property type="project" value="TreeGrafter"/>
</dbReference>
<feature type="transmembrane region" description="Helical" evidence="9">
    <location>
        <begin position="160"/>
        <end position="180"/>
    </location>
</feature>
<evidence type="ECO:0000256" key="4">
    <source>
        <dbReference type="ARBA" id="ARBA00022554"/>
    </source>
</evidence>
<keyword evidence="8 9" id="KW-0472">Membrane</keyword>
<dbReference type="AlphaFoldDB" id="A0A0M9VR24"/>
<evidence type="ECO:0000256" key="5">
    <source>
        <dbReference type="ARBA" id="ARBA00022692"/>
    </source>
</evidence>
<dbReference type="Proteomes" id="UP000037751">
    <property type="component" value="Unassembled WGS sequence"/>
</dbReference>
<dbReference type="GO" id="GO:0005302">
    <property type="term" value="F:L-tyrosine transmembrane transporter activity"/>
    <property type="evidence" value="ECO:0007669"/>
    <property type="project" value="TreeGrafter"/>
</dbReference>
<dbReference type="VEuPathDB" id="FungiDB:Malapachy_3220"/>
<dbReference type="PANTHER" id="PTHR22950">
    <property type="entry name" value="AMINO ACID TRANSPORTER"/>
    <property type="match status" value="1"/>
</dbReference>
<keyword evidence="7 9" id="KW-1133">Transmembrane helix</keyword>
<comment type="caution">
    <text evidence="11">The sequence shown here is derived from an EMBL/GenBank/DDBJ whole genome shotgun (WGS) entry which is preliminary data.</text>
</comment>
<evidence type="ECO:0000256" key="6">
    <source>
        <dbReference type="ARBA" id="ARBA00022970"/>
    </source>
</evidence>
<feature type="transmembrane region" description="Helical" evidence="9">
    <location>
        <begin position="32"/>
        <end position="52"/>
    </location>
</feature>
<evidence type="ECO:0000256" key="8">
    <source>
        <dbReference type="ARBA" id="ARBA00023136"/>
    </source>
</evidence>
<evidence type="ECO:0000313" key="11">
    <source>
        <dbReference type="EMBL" id="KOS16143.1"/>
    </source>
</evidence>
<gene>
    <name evidence="11" type="ORF">Malapachy_3220</name>
</gene>
<feature type="domain" description="Amino acid transporter transmembrane" evidence="10">
    <location>
        <begin position="4"/>
        <end position="426"/>
    </location>
</feature>
<evidence type="ECO:0000256" key="1">
    <source>
        <dbReference type="ARBA" id="ARBA00004128"/>
    </source>
</evidence>
<dbReference type="PANTHER" id="PTHR22950:SF678">
    <property type="entry name" value="VACUOLAR AMINO ACID TRANSPORTER 5-RELATED"/>
    <property type="match status" value="1"/>
</dbReference>
<evidence type="ECO:0000259" key="10">
    <source>
        <dbReference type="Pfam" id="PF01490"/>
    </source>
</evidence>
<protein>
    <recommendedName>
        <fullName evidence="10">Amino acid transporter transmembrane domain-containing protein</fullName>
    </recommendedName>
</protein>
<keyword evidence="3" id="KW-0813">Transport</keyword>
<dbReference type="GO" id="GO:0005313">
    <property type="term" value="F:L-glutamate transmembrane transporter activity"/>
    <property type="evidence" value="ECO:0007669"/>
    <property type="project" value="TreeGrafter"/>
</dbReference>
<evidence type="ECO:0000256" key="7">
    <source>
        <dbReference type="ARBA" id="ARBA00022989"/>
    </source>
</evidence>
<keyword evidence="12" id="KW-1185">Reference proteome</keyword>
<evidence type="ECO:0000256" key="3">
    <source>
        <dbReference type="ARBA" id="ARBA00022448"/>
    </source>
</evidence>
<comment type="subcellular location">
    <subcellularLocation>
        <location evidence="1">Vacuole membrane</location>
        <topology evidence="1">Multi-pass membrane protein</topology>
    </subcellularLocation>
</comment>
<evidence type="ECO:0000256" key="9">
    <source>
        <dbReference type="SAM" id="Phobius"/>
    </source>
</evidence>
<accession>A0A0M9VR24</accession>
<dbReference type="GO" id="GO:0015189">
    <property type="term" value="F:L-lysine transmembrane transporter activity"/>
    <property type="evidence" value="ECO:0007669"/>
    <property type="project" value="TreeGrafter"/>
</dbReference>
<dbReference type="STRING" id="77020.A0A0M9VR24"/>
<dbReference type="RefSeq" id="XP_017993775.1">
    <property type="nucleotide sequence ID" value="XM_018137697.1"/>
</dbReference>
<feature type="transmembrane region" description="Helical" evidence="9">
    <location>
        <begin position="372"/>
        <end position="396"/>
    </location>
</feature>
<feature type="transmembrane region" description="Helical" evidence="9">
    <location>
        <begin position="192"/>
        <end position="215"/>
    </location>
</feature>
<feature type="transmembrane region" description="Helical" evidence="9">
    <location>
        <begin position="276"/>
        <end position="295"/>
    </location>
</feature>
<keyword evidence="4" id="KW-0926">Vacuole</keyword>
<keyword evidence="6" id="KW-0029">Amino-acid transport</keyword>
<name>A0A0M9VR24_9BASI</name>
<dbReference type="GO" id="GO:0015194">
    <property type="term" value="F:L-serine transmembrane transporter activity"/>
    <property type="evidence" value="ECO:0007669"/>
    <property type="project" value="TreeGrafter"/>
</dbReference>
<organism evidence="11 12">
    <name type="scientific">Malassezia pachydermatis</name>
    <dbReference type="NCBI Taxonomy" id="77020"/>
    <lineage>
        <taxon>Eukaryota</taxon>
        <taxon>Fungi</taxon>
        <taxon>Dikarya</taxon>
        <taxon>Basidiomycota</taxon>
        <taxon>Ustilaginomycotina</taxon>
        <taxon>Malasseziomycetes</taxon>
        <taxon>Malasseziales</taxon>
        <taxon>Malasseziaceae</taxon>
        <taxon>Malassezia</taxon>
    </lineage>
</organism>
<feature type="transmembrane region" description="Helical" evidence="9">
    <location>
        <begin position="129"/>
        <end position="148"/>
    </location>
</feature>
<feature type="transmembrane region" description="Helical" evidence="9">
    <location>
        <begin position="408"/>
        <end position="428"/>
    </location>
</feature>
<feature type="transmembrane region" description="Helical" evidence="9">
    <location>
        <begin position="236"/>
        <end position="256"/>
    </location>
</feature>
<dbReference type="GO" id="GO:0005290">
    <property type="term" value="F:L-histidine transmembrane transporter activity"/>
    <property type="evidence" value="ECO:0007669"/>
    <property type="project" value="TreeGrafter"/>
</dbReference>
<feature type="transmembrane region" description="Helical" evidence="9">
    <location>
        <begin position="346"/>
        <end position="366"/>
    </location>
</feature>
<evidence type="ECO:0000313" key="12">
    <source>
        <dbReference type="Proteomes" id="UP000037751"/>
    </source>
</evidence>
<dbReference type="Pfam" id="PF01490">
    <property type="entry name" value="Aa_trans"/>
    <property type="match status" value="1"/>
</dbReference>
<dbReference type="InterPro" id="IPR013057">
    <property type="entry name" value="AA_transpt_TM"/>
</dbReference>
<comment type="similarity">
    <text evidence="2">Belongs to the amino acid/polyamine transporter 2 family.</text>
</comment>
<dbReference type="GeneID" id="28729573"/>
<evidence type="ECO:0000256" key="2">
    <source>
        <dbReference type="ARBA" id="ARBA00008066"/>
    </source>
</evidence>
<reference evidence="11 12" key="1">
    <citation type="submission" date="2015-07" db="EMBL/GenBank/DDBJ databases">
        <title>Draft Genome Sequence of Malassezia furfur CBS1878 and Malassezia pachydermatis CBS1879.</title>
        <authorList>
            <person name="Triana S."/>
            <person name="Ohm R."/>
            <person name="Gonzalez A."/>
            <person name="DeCock H."/>
            <person name="Restrepo S."/>
            <person name="Celis A."/>
        </authorList>
    </citation>
    <scope>NUCLEOTIDE SEQUENCE [LARGE SCALE GENOMIC DNA]</scope>
    <source>
        <strain evidence="11 12">CBS 1879</strain>
    </source>
</reference>
<dbReference type="EMBL" id="LGAV01000001">
    <property type="protein sequence ID" value="KOS16143.1"/>
    <property type="molecule type" value="Genomic_DNA"/>
</dbReference>
<keyword evidence="5 9" id="KW-0812">Transmembrane</keyword>
<dbReference type="GO" id="GO:0000329">
    <property type="term" value="C:fungal-type vacuole membrane"/>
    <property type="evidence" value="ECO:0007669"/>
    <property type="project" value="TreeGrafter"/>
</dbReference>
<proteinExistence type="inferred from homology"/>
<dbReference type="OrthoDB" id="438545at2759"/>
<sequence>MPGASIASSISGLTNTLIGAGMLALPHAYTSMGWCLGSILLVFCATTTNYALYLMKLSCDAVEGTVTDFYDLVLRAMPSYVWVIDLTIGLKCWGVTISYLIISGNLMPQVLASVVHAMGFHTDSVPEVLYSKFLWTVLVLVCISPFCFVRQLHSMSIVGYINMGAVAYLLLIMTYFAIFASNTSHMPEKGSIHAVLLSFDTIRTFPIMMFAYTCAQNIISVYRELDNCTLKRANTVTVSSVSASAMVYLFVGLVGYATFGSHAADNIISMYPDKSLFVGFGKLAVVFLALTSYPVQLYPSRASFISLWRYWQRDAVRLPETMDEQAHLVPSGTGSRSSTYRPLSTWSWNALTLGMMLSGITVALAVDDLSIVLGFVGSIGSSIVSFILPSVIYCCIFANGQRTINYSLSMVLGAYGVIVMIVALAANINKLLT</sequence>